<name>A0ABQ4G610_9ACTN</name>
<comment type="similarity">
    <text evidence="1">Belongs to the AfsR/DnrI/RedD regulatory family.</text>
</comment>
<dbReference type="InterPro" id="IPR016032">
    <property type="entry name" value="Sig_transdc_resp-reg_C-effctor"/>
</dbReference>
<keyword evidence="3 5" id="KW-0238">DNA-binding</keyword>
<dbReference type="PANTHER" id="PTHR35807">
    <property type="entry name" value="TRANSCRIPTIONAL REGULATOR REDD-RELATED"/>
    <property type="match status" value="1"/>
</dbReference>
<keyword evidence="8" id="KW-1185">Reference proteome</keyword>
<evidence type="ECO:0000259" key="6">
    <source>
        <dbReference type="PROSITE" id="PS51755"/>
    </source>
</evidence>
<evidence type="ECO:0000256" key="1">
    <source>
        <dbReference type="ARBA" id="ARBA00005820"/>
    </source>
</evidence>
<dbReference type="InterPro" id="IPR005158">
    <property type="entry name" value="BTAD"/>
</dbReference>
<dbReference type="Proteomes" id="UP000603904">
    <property type="component" value="Unassembled WGS sequence"/>
</dbReference>
<dbReference type="InterPro" id="IPR051677">
    <property type="entry name" value="AfsR-DnrI-RedD_regulator"/>
</dbReference>
<dbReference type="Pfam" id="PF13424">
    <property type="entry name" value="TPR_12"/>
    <property type="match status" value="2"/>
</dbReference>
<evidence type="ECO:0000256" key="2">
    <source>
        <dbReference type="ARBA" id="ARBA00023015"/>
    </source>
</evidence>
<dbReference type="SMART" id="SM01043">
    <property type="entry name" value="BTAD"/>
    <property type="match status" value="1"/>
</dbReference>
<dbReference type="InterPro" id="IPR011990">
    <property type="entry name" value="TPR-like_helical_dom_sf"/>
</dbReference>
<evidence type="ECO:0000313" key="8">
    <source>
        <dbReference type="Proteomes" id="UP000603904"/>
    </source>
</evidence>
<dbReference type="PANTHER" id="PTHR35807:SF1">
    <property type="entry name" value="TRANSCRIPTIONAL REGULATOR REDD"/>
    <property type="match status" value="1"/>
</dbReference>
<dbReference type="EMBL" id="BOOC01000031">
    <property type="protein sequence ID" value="GIH42518.1"/>
    <property type="molecule type" value="Genomic_DNA"/>
</dbReference>
<protein>
    <submittedName>
        <fullName evidence="7">SARP family transcriptional regulator</fullName>
    </submittedName>
</protein>
<dbReference type="InterPro" id="IPR019734">
    <property type="entry name" value="TPR_rpt"/>
</dbReference>
<dbReference type="InterPro" id="IPR027417">
    <property type="entry name" value="P-loop_NTPase"/>
</dbReference>
<evidence type="ECO:0000256" key="4">
    <source>
        <dbReference type="ARBA" id="ARBA00023163"/>
    </source>
</evidence>
<dbReference type="SUPFAM" id="SSF52540">
    <property type="entry name" value="P-loop containing nucleoside triphosphate hydrolases"/>
    <property type="match status" value="1"/>
</dbReference>
<keyword evidence="4" id="KW-0804">Transcription</keyword>
<comment type="caution">
    <text evidence="7">The sequence shown here is derived from an EMBL/GenBank/DDBJ whole genome shotgun (WGS) entry which is preliminary data.</text>
</comment>
<keyword evidence="2" id="KW-0805">Transcription regulation</keyword>
<dbReference type="InterPro" id="IPR036388">
    <property type="entry name" value="WH-like_DNA-bd_sf"/>
</dbReference>
<dbReference type="SMART" id="SM00862">
    <property type="entry name" value="Trans_reg_C"/>
    <property type="match status" value="1"/>
</dbReference>
<dbReference type="SUPFAM" id="SSF48452">
    <property type="entry name" value="TPR-like"/>
    <property type="match status" value="3"/>
</dbReference>
<proteinExistence type="inferred from homology"/>
<dbReference type="Pfam" id="PF03704">
    <property type="entry name" value="BTAD"/>
    <property type="match status" value="1"/>
</dbReference>
<accession>A0ABQ4G610</accession>
<dbReference type="Gene3D" id="1.10.10.10">
    <property type="entry name" value="Winged helix-like DNA-binding domain superfamily/Winged helix DNA-binding domain"/>
    <property type="match status" value="1"/>
</dbReference>
<feature type="domain" description="OmpR/PhoB-type" evidence="6">
    <location>
        <begin position="1"/>
        <end position="78"/>
    </location>
</feature>
<dbReference type="PRINTS" id="PR00364">
    <property type="entry name" value="DISEASERSIST"/>
</dbReference>
<reference evidence="7 8" key="1">
    <citation type="submission" date="2021-01" db="EMBL/GenBank/DDBJ databases">
        <title>Whole genome shotgun sequence of Microbispora corallina NBRC 16416.</title>
        <authorList>
            <person name="Komaki H."/>
            <person name="Tamura T."/>
        </authorList>
    </citation>
    <scope>NUCLEOTIDE SEQUENCE [LARGE SCALE GENOMIC DNA]</scope>
    <source>
        <strain evidence="7 8">NBRC 16416</strain>
    </source>
</reference>
<evidence type="ECO:0000256" key="5">
    <source>
        <dbReference type="PROSITE-ProRule" id="PRU01091"/>
    </source>
</evidence>
<dbReference type="SUPFAM" id="SSF46894">
    <property type="entry name" value="C-terminal effector domain of the bipartite response regulators"/>
    <property type="match status" value="1"/>
</dbReference>
<dbReference type="Gene3D" id="3.40.50.300">
    <property type="entry name" value="P-loop containing nucleotide triphosphate hydrolases"/>
    <property type="match status" value="1"/>
</dbReference>
<dbReference type="Gene3D" id="1.25.40.10">
    <property type="entry name" value="Tetratricopeptide repeat domain"/>
    <property type="match status" value="2"/>
</dbReference>
<evidence type="ECO:0000256" key="3">
    <source>
        <dbReference type="ARBA" id="ARBA00023125"/>
    </source>
</evidence>
<dbReference type="Pfam" id="PF00486">
    <property type="entry name" value="Trans_reg_C"/>
    <property type="match status" value="1"/>
</dbReference>
<feature type="DNA-binding region" description="OmpR/PhoB-type" evidence="5">
    <location>
        <begin position="1"/>
        <end position="78"/>
    </location>
</feature>
<sequence>MGGAPYPFTGLRRKSVLAVLALQPGEVVSAERLIGAVWGDDPPATAANTLQRHISFLRQALRGRHTIVARPPGYLLDLPVEAVDAGQAGRLLRPGGHDGDLAGRAARLTAALRLWRGPSLFDVTEVAWLRNQAQRLDEIRLDAVERLAEARLALGDHVALVAELEELIARSPFREHVHRLLMLALYRSGRQAAALAVYHRLRQLLGDELGIEPSSELRALEAAILRQDPALDSAPPVVQAQPAGRLRVVPAQLPRAVGAFTGRDEELAWLHRHTPPYPGGQGPEPARTATVLVVSGTAGVGKTALAVHWAHHVAERFPDGQLYVDLRGFDPGGVVMDPVEAVDGFLDALGVPGDQVPASAQARAGLYRSVLAGKRVLVVADNARDERQVRTLLPGTPGSLVVVTSRNQLPGLVAAEAAHPLTLGLPSFGEARQLLAHRLGAQRVDAEPQAVEDIVARCARLPLALAVAAARAAMAPALPLADLAAQLRDAAATLDPFDGADPATNIRAVFSWSYHALSAPAARLFRLLGLCPGPDIAPPAAASLAGLRIREVQPLLAELTRAHLLTETRSGRFGMHELLRAYAVEQAHGHDGDEQQAAARRRFLDHHLHTAHAATLLLARGRDPIELSPPAPGVTAQPLADLRAAQAWFASERDVLLAVVARPPDGFDRHTWQLAWALGPFLCTGGYWRDNQRVQRAALRAARGLGDEAGQAHAHSALAKIHDTLGDLAEAEHHTRTALRLFDHVGNKVALAATHRNLGVVAERRGDIRLALTHCEHALQLYQSIGHTLGQAYTATTIGEYHGLLGDPATGLAYCREALDTFLTIDDLPGAAAAWDVLGGLHFRTHDTQEGERCYQQALALWRRLGDRFMEVTTQANLADSRQRAGDADAAHQARRLVLAVLHELEPDAAAQVRSRLDVVPAQAACATA</sequence>
<dbReference type="PROSITE" id="PS51755">
    <property type="entry name" value="OMPR_PHOB"/>
    <property type="match status" value="1"/>
</dbReference>
<organism evidence="7 8">
    <name type="scientific">Microbispora corallina</name>
    <dbReference type="NCBI Taxonomy" id="83302"/>
    <lineage>
        <taxon>Bacteria</taxon>
        <taxon>Bacillati</taxon>
        <taxon>Actinomycetota</taxon>
        <taxon>Actinomycetes</taxon>
        <taxon>Streptosporangiales</taxon>
        <taxon>Streptosporangiaceae</taxon>
        <taxon>Microbispora</taxon>
    </lineage>
</organism>
<dbReference type="InterPro" id="IPR001867">
    <property type="entry name" value="OmpR/PhoB-type_DNA-bd"/>
</dbReference>
<dbReference type="SMART" id="SM00028">
    <property type="entry name" value="TPR"/>
    <property type="match status" value="4"/>
</dbReference>
<evidence type="ECO:0000313" key="7">
    <source>
        <dbReference type="EMBL" id="GIH42518.1"/>
    </source>
</evidence>
<gene>
    <name evidence="7" type="ORF">Mco01_55180</name>
</gene>
<dbReference type="CDD" id="cd15831">
    <property type="entry name" value="BTAD"/>
    <property type="match status" value="1"/>
</dbReference>